<dbReference type="PANTHER" id="PTHR23023">
    <property type="entry name" value="DIMETHYLANILINE MONOOXYGENASE"/>
    <property type="match status" value="1"/>
</dbReference>
<dbReference type="Gene3D" id="3.50.50.60">
    <property type="entry name" value="FAD/NAD(P)-binding domain"/>
    <property type="match status" value="1"/>
</dbReference>
<proteinExistence type="predicted"/>
<evidence type="ECO:0008006" key="7">
    <source>
        <dbReference type="Google" id="ProtNLM"/>
    </source>
</evidence>
<evidence type="ECO:0000256" key="3">
    <source>
        <dbReference type="ARBA" id="ARBA00023002"/>
    </source>
</evidence>
<dbReference type="SUPFAM" id="SSF51905">
    <property type="entry name" value="FAD/NAD(P)-binding domain"/>
    <property type="match status" value="1"/>
</dbReference>
<dbReference type="EMBL" id="JANBPK010000953">
    <property type="protein sequence ID" value="KAJ2927861.1"/>
    <property type="molecule type" value="Genomic_DNA"/>
</dbReference>
<evidence type="ECO:0000256" key="4">
    <source>
        <dbReference type="SAM" id="MobiDB-lite"/>
    </source>
</evidence>
<evidence type="ECO:0000256" key="2">
    <source>
        <dbReference type="ARBA" id="ARBA00022827"/>
    </source>
</evidence>
<accession>A0A9W8MEP7</accession>
<protein>
    <recommendedName>
        <fullName evidence="7">L-ornithine N(5)-oxygenase</fullName>
    </recommendedName>
</protein>
<dbReference type="AlphaFoldDB" id="A0A9W8MEP7"/>
<evidence type="ECO:0000313" key="5">
    <source>
        <dbReference type="EMBL" id="KAJ2927861.1"/>
    </source>
</evidence>
<dbReference type="GO" id="GO:0016491">
    <property type="term" value="F:oxidoreductase activity"/>
    <property type="evidence" value="ECO:0007669"/>
    <property type="project" value="UniProtKB-KW"/>
</dbReference>
<dbReference type="OrthoDB" id="2915840at2759"/>
<evidence type="ECO:0000313" key="6">
    <source>
        <dbReference type="Proteomes" id="UP001140091"/>
    </source>
</evidence>
<dbReference type="InterPro" id="IPR036188">
    <property type="entry name" value="FAD/NAD-bd_sf"/>
</dbReference>
<dbReference type="InterPro" id="IPR050346">
    <property type="entry name" value="FMO-like"/>
</dbReference>
<name>A0A9W8MEP7_9AGAR</name>
<reference evidence="5" key="1">
    <citation type="submission" date="2022-06" db="EMBL/GenBank/DDBJ databases">
        <title>Genome Sequence of Candolleomyces eurysporus.</title>
        <authorList>
            <person name="Buettner E."/>
        </authorList>
    </citation>
    <scope>NUCLEOTIDE SEQUENCE</scope>
    <source>
        <strain evidence="5">VTCC 930004</strain>
    </source>
</reference>
<evidence type="ECO:0000256" key="1">
    <source>
        <dbReference type="ARBA" id="ARBA00022630"/>
    </source>
</evidence>
<feature type="non-terminal residue" evidence="5">
    <location>
        <position position="368"/>
    </location>
</feature>
<keyword evidence="1" id="KW-0285">Flavoprotein</keyword>
<sequence>MDSIIASARTSPDDYDHSASEASGQKAGTPISSTTQSSTLKRDDSTSKDSSPKAKSPRTVVIVGGGKSAQDLSTYLATQNVDVTVVCNELDLFLASPKPLPGAIRQSRFLSVFWPTIDLKTRLDVEERSFKTYSIPEGSPLRNTASLFWDTRTGDDGVRRNDSFPGLASEGKIRIISPAYVTAFDGDSVALSTGERIEAASVIAATGFTSSWDDVFEEKDALDIGLTQVVSPESLEQYTWDYRSLSDPPKSGPSKSNSGGRLIASGLYKGLVPAKRITMRDFVVNGAIYSVNSGYVFEVCAHWISAYLLGEEMTLPTSSEDAVEHTIRQLAWMKRRYPRSSTWKNPSHASTITGFSLVILSLYPHVTY</sequence>
<feature type="compositionally biased region" description="Basic and acidic residues" evidence="4">
    <location>
        <begin position="40"/>
        <end position="52"/>
    </location>
</feature>
<keyword evidence="3" id="KW-0560">Oxidoreductase</keyword>
<keyword evidence="6" id="KW-1185">Reference proteome</keyword>
<feature type="region of interest" description="Disordered" evidence="4">
    <location>
        <begin position="1"/>
        <end position="60"/>
    </location>
</feature>
<dbReference type="Proteomes" id="UP001140091">
    <property type="component" value="Unassembled WGS sequence"/>
</dbReference>
<organism evidence="5 6">
    <name type="scientific">Candolleomyces eurysporus</name>
    <dbReference type="NCBI Taxonomy" id="2828524"/>
    <lineage>
        <taxon>Eukaryota</taxon>
        <taxon>Fungi</taxon>
        <taxon>Dikarya</taxon>
        <taxon>Basidiomycota</taxon>
        <taxon>Agaricomycotina</taxon>
        <taxon>Agaricomycetes</taxon>
        <taxon>Agaricomycetidae</taxon>
        <taxon>Agaricales</taxon>
        <taxon>Agaricineae</taxon>
        <taxon>Psathyrellaceae</taxon>
        <taxon>Candolleomyces</taxon>
    </lineage>
</organism>
<keyword evidence="2" id="KW-0274">FAD</keyword>
<feature type="compositionally biased region" description="Polar residues" evidence="4">
    <location>
        <begin position="30"/>
        <end position="39"/>
    </location>
</feature>
<comment type="caution">
    <text evidence="5">The sequence shown here is derived from an EMBL/GenBank/DDBJ whole genome shotgun (WGS) entry which is preliminary data.</text>
</comment>
<gene>
    <name evidence="5" type="ORF">H1R20_g9224</name>
</gene>